<keyword evidence="6" id="KW-0418">Kinase</keyword>
<dbReference type="RefSeq" id="WP_159422332.1">
    <property type="nucleotide sequence ID" value="NZ_CP047180.1"/>
</dbReference>
<dbReference type="NCBIfam" id="TIGR00830">
    <property type="entry name" value="PTBA"/>
    <property type="match status" value="1"/>
</dbReference>
<keyword evidence="10" id="KW-1185">Reference proteome</keyword>
<comment type="subcellular location">
    <subcellularLocation>
        <location evidence="1">Cytoplasm</location>
    </subcellularLocation>
</comment>
<dbReference type="Gene3D" id="2.70.70.10">
    <property type="entry name" value="Glucose Permease (Domain IIA)"/>
    <property type="match status" value="1"/>
</dbReference>
<evidence type="ECO:0000256" key="6">
    <source>
        <dbReference type="ARBA" id="ARBA00022777"/>
    </source>
</evidence>
<dbReference type="Proteomes" id="UP000464597">
    <property type="component" value="Chromosome"/>
</dbReference>
<evidence type="ECO:0000313" key="10">
    <source>
        <dbReference type="Proteomes" id="UP000464597"/>
    </source>
</evidence>
<keyword evidence="2" id="KW-0813">Transport</keyword>
<dbReference type="PROSITE" id="PS00371">
    <property type="entry name" value="PTS_EIIA_TYPE_1_HIS"/>
    <property type="match status" value="1"/>
</dbReference>
<evidence type="ECO:0000256" key="3">
    <source>
        <dbReference type="ARBA" id="ARBA00022597"/>
    </source>
</evidence>
<evidence type="ECO:0000256" key="7">
    <source>
        <dbReference type="SAM" id="MobiDB-lite"/>
    </source>
</evidence>
<dbReference type="PANTHER" id="PTHR45008">
    <property type="entry name" value="PTS SYSTEM GLUCOSE-SPECIFIC EIIA COMPONENT"/>
    <property type="match status" value="1"/>
</dbReference>
<dbReference type="EMBL" id="CP047180">
    <property type="protein sequence ID" value="QHC62214.1"/>
    <property type="molecule type" value="Genomic_DNA"/>
</dbReference>
<evidence type="ECO:0000256" key="4">
    <source>
        <dbReference type="ARBA" id="ARBA00022679"/>
    </source>
</evidence>
<sequence>MVVVLSPLAGRAVPLSAVPDQLFAAGVMGAGMAIEPPAERVEVLSPVRGVLLQVLPHAFVVVADSGRAVLVHLGIDTVGLKGAGFTVLAAKGDRVEAGTPVLEYDVPAVLAAGLPTVVPVVVLERTADHVDALVEDGASVLAGDPLLSARPPVLGARPPPAADSSSPASRVCSASARASCSRSRCSPPPGSSSGSDSPTCSGGSICR</sequence>
<dbReference type="InterPro" id="IPR050890">
    <property type="entry name" value="PTS_EIIA_component"/>
</dbReference>
<keyword evidence="5" id="KW-0598">Phosphotransferase system</keyword>
<keyword evidence="4" id="KW-0808">Transferase</keyword>
<dbReference type="PANTHER" id="PTHR45008:SF1">
    <property type="entry name" value="PTS SYSTEM GLUCOSE-SPECIFIC EIIA COMPONENT"/>
    <property type="match status" value="1"/>
</dbReference>
<evidence type="ECO:0000313" key="9">
    <source>
        <dbReference type="EMBL" id="QHC62214.1"/>
    </source>
</evidence>
<gene>
    <name evidence="9" type="ORF">GSU69_05640</name>
</gene>
<evidence type="ECO:0000256" key="5">
    <source>
        <dbReference type="ARBA" id="ARBA00022683"/>
    </source>
</evidence>
<dbReference type="InterPro" id="IPR011055">
    <property type="entry name" value="Dup_hybrid_motif"/>
</dbReference>
<dbReference type="InterPro" id="IPR001127">
    <property type="entry name" value="PTS_EIIA_1_perm"/>
</dbReference>
<name>A0ABX6GXF1_9MICO</name>
<evidence type="ECO:0000256" key="2">
    <source>
        <dbReference type="ARBA" id="ARBA00022448"/>
    </source>
</evidence>
<accession>A0ABX6GXF1</accession>
<evidence type="ECO:0000256" key="1">
    <source>
        <dbReference type="ARBA" id="ARBA00004496"/>
    </source>
</evidence>
<proteinExistence type="predicted"/>
<dbReference type="PROSITE" id="PS51093">
    <property type="entry name" value="PTS_EIIA_TYPE_1"/>
    <property type="match status" value="1"/>
</dbReference>
<dbReference type="SUPFAM" id="SSF51261">
    <property type="entry name" value="Duplicated hybrid motif"/>
    <property type="match status" value="1"/>
</dbReference>
<dbReference type="Pfam" id="PF00358">
    <property type="entry name" value="PTS_EIIA_1"/>
    <property type="match status" value="1"/>
</dbReference>
<keyword evidence="3 9" id="KW-0762">Sugar transport</keyword>
<organism evidence="9 10">
    <name type="scientific">Rathayibacter festucae</name>
    <dbReference type="NCBI Taxonomy" id="110937"/>
    <lineage>
        <taxon>Bacteria</taxon>
        <taxon>Bacillati</taxon>
        <taxon>Actinomycetota</taxon>
        <taxon>Actinomycetes</taxon>
        <taxon>Micrococcales</taxon>
        <taxon>Microbacteriaceae</taxon>
        <taxon>Rathayibacter</taxon>
    </lineage>
</organism>
<feature type="domain" description="PTS EIIA type-1" evidence="8">
    <location>
        <begin position="20"/>
        <end position="124"/>
    </location>
</feature>
<reference evidence="10" key="1">
    <citation type="submission" date="2019-12" db="EMBL/GenBank/DDBJ databases">
        <title>Complete and draft genome sequences of new strains and members of some known species of the genus Rathayibacter isolated from plants.</title>
        <authorList>
            <person name="Tarlachkov S.V."/>
            <person name="Starodumova I.P."/>
            <person name="Dorofeeva L.V."/>
            <person name="Prisyazhnaya N.V."/>
            <person name="Leyn S."/>
            <person name="Zlamal J."/>
            <person name="Elan M."/>
            <person name="Osterman A.L."/>
            <person name="Nadler S."/>
            <person name="Subbotin S.A."/>
            <person name="Evtushenko L.I."/>
        </authorList>
    </citation>
    <scope>NUCLEOTIDE SEQUENCE [LARGE SCALE GENOMIC DNA]</scope>
    <source>
        <strain evidence="10">VKM Ac-2802</strain>
    </source>
</reference>
<feature type="region of interest" description="Disordered" evidence="7">
    <location>
        <begin position="178"/>
        <end position="207"/>
    </location>
</feature>
<feature type="region of interest" description="Disordered" evidence="7">
    <location>
        <begin position="151"/>
        <end position="170"/>
    </location>
</feature>
<evidence type="ECO:0000259" key="8">
    <source>
        <dbReference type="PROSITE" id="PS51093"/>
    </source>
</evidence>
<protein>
    <submittedName>
        <fullName evidence="9">PTS glucose transporter subunit IIA</fullName>
    </submittedName>
</protein>